<dbReference type="PROSITE" id="PS51328">
    <property type="entry name" value="L_LECTIN_LIKE"/>
    <property type="match status" value="1"/>
</dbReference>
<dbReference type="PANTHER" id="PTHR12223">
    <property type="entry name" value="VESICULAR MANNOSE-BINDING LECTIN"/>
    <property type="match status" value="1"/>
</dbReference>
<evidence type="ECO:0000256" key="5">
    <source>
        <dbReference type="ARBA" id="ARBA00022989"/>
    </source>
</evidence>
<dbReference type="InterPro" id="IPR051136">
    <property type="entry name" value="Intracellular_Lectin-GPT"/>
</dbReference>
<dbReference type="Pfam" id="PF03388">
    <property type="entry name" value="Lectin_leg-like"/>
    <property type="match status" value="1"/>
</dbReference>
<dbReference type="AlphaFoldDB" id="A0A669Q563"/>
<evidence type="ECO:0000256" key="7">
    <source>
        <dbReference type="ARBA" id="ARBA00023157"/>
    </source>
</evidence>
<evidence type="ECO:0000313" key="12">
    <source>
        <dbReference type="Proteomes" id="UP000472261"/>
    </source>
</evidence>
<keyword evidence="12" id="KW-1185">Reference proteome</keyword>
<dbReference type="OMA" id="WSAEFQF"/>
<dbReference type="GO" id="GO:0005789">
    <property type="term" value="C:endoplasmic reticulum membrane"/>
    <property type="evidence" value="ECO:0007669"/>
    <property type="project" value="TreeGrafter"/>
</dbReference>
<dbReference type="SUPFAM" id="SSF49899">
    <property type="entry name" value="Concanavalin A-like lectins/glucanases"/>
    <property type="match status" value="1"/>
</dbReference>
<evidence type="ECO:0000256" key="2">
    <source>
        <dbReference type="ARBA" id="ARBA00022692"/>
    </source>
</evidence>
<dbReference type="Gene3D" id="2.60.120.200">
    <property type="match status" value="1"/>
</dbReference>
<dbReference type="InterPro" id="IPR005052">
    <property type="entry name" value="Lectin_leg"/>
</dbReference>
<dbReference type="Ensembl" id="ENSPCLT00000019687.1">
    <property type="protein sequence ID" value="ENSPCLP00000014925.1"/>
    <property type="gene ID" value="ENSPCLG00000012193.1"/>
</dbReference>
<evidence type="ECO:0000313" key="11">
    <source>
        <dbReference type="Ensembl" id="ENSPCLP00000014925.1"/>
    </source>
</evidence>
<dbReference type="CDD" id="cd06902">
    <property type="entry name" value="lectin_ERGIC-53_ERGL"/>
    <property type="match status" value="1"/>
</dbReference>
<dbReference type="GO" id="GO:0005537">
    <property type="term" value="F:D-mannose binding"/>
    <property type="evidence" value="ECO:0007669"/>
    <property type="project" value="TreeGrafter"/>
</dbReference>
<evidence type="ECO:0000256" key="3">
    <source>
        <dbReference type="ARBA" id="ARBA00022729"/>
    </source>
</evidence>
<dbReference type="PANTHER" id="PTHR12223:SF28">
    <property type="entry name" value="LECTIN, MANNOSE BINDING 1 LIKE"/>
    <property type="match status" value="1"/>
</dbReference>
<feature type="domain" description="L-type lectin-like" evidence="10">
    <location>
        <begin position="212"/>
        <end position="435"/>
    </location>
</feature>
<evidence type="ECO:0000256" key="1">
    <source>
        <dbReference type="ARBA" id="ARBA00004151"/>
    </source>
</evidence>
<evidence type="ECO:0000256" key="8">
    <source>
        <dbReference type="SAM" id="MobiDB-lite"/>
    </source>
</evidence>
<organism evidence="11 12">
    <name type="scientific">Phasianus colchicus</name>
    <name type="common">Common pheasant</name>
    <dbReference type="NCBI Taxonomy" id="9054"/>
    <lineage>
        <taxon>Eukaryota</taxon>
        <taxon>Metazoa</taxon>
        <taxon>Chordata</taxon>
        <taxon>Craniata</taxon>
        <taxon>Vertebrata</taxon>
        <taxon>Euteleostomi</taxon>
        <taxon>Archelosauria</taxon>
        <taxon>Archosauria</taxon>
        <taxon>Dinosauria</taxon>
        <taxon>Saurischia</taxon>
        <taxon>Theropoda</taxon>
        <taxon>Coelurosauria</taxon>
        <taxon>Aves</taxon>
        <taxon>Neognathae</taxon>
        <taxon>Galloanserae</taxon>
        <taxon>Galliformes</taxon>
        <taxon>Phasianidae</taxon>
        <taxon>Phasianinae</taxon>
        <taxon>Phasianus</taxon>
    </lineage>
</organism>
<comment type="subcellular location">
    <subcellularLocation>
        <location evidence="1">Endoplasmic reticulum-Golgi intermediate compartment membrane</location>
        <topology evidence="1">Single-pass type I membrane protein</topology>
    </subcellularLocation>
</comment>
<sequence length="678" mass="75741">MPRLIENHRSTEWPGLEGTSRIMNLPCHMQGHQPLHFTATQGPIQPGLEHLQGWTGHPQPLWAAVPAPHHSLCKELPPDIQPQSPFPQLKTISQLTRTALTPPIPKQLQKDHPTPRQAEAKAEAEGRPPGSSAHPARKLRSPRLQAHLPCPWPRPLSRPIAWRPVGGARRPAARCKMAARAQRGGLAAAVVAGVLLALGRSAAAEGSAGPHRRFEYKYSFKGPHLVQADGTVPFWAHTGNAIPSADQIRITTSLKSQKGSVWTKNKSIFEYWEVEVTFRVTGRGRIGADGLAIWFTEEQGMEGPVFGAADKWNGVGIFFDSFDNDGKKNNPGVVVVGNDGKLLYDHQNDGSTQALASCQRDFRNKPYPVRAKITYYQKTLTVLINNGFTPDKEDYEFCAKVEDMVLPSQGYFGISAATGGLADDHDVLSFLTFQLTEPGKEVPTSDAEIPEKDKEKYQEEFEHFQQELDKKKEEFQKEHPDVQGQPADDPFETVSDRELRQIFEGQNRIHLEIKQLNRQLDMILDEQRRYVSAVTEEIAKRGAAVSGQQGQVSQQEIDTVVKTQEEVIKQVNEMKNAMADTLRLISGAQHPGSAAGVYETAQHFSDIKEHLHIVKRDIEHLVQRNMPSNEKPKCPDLPPFPSCLSTMHFFIFVAVQTVLFVAYIMYRSQQEAAAKKFF</sequence>
<protein>
    <submittedName>
        <fullName evidence="11">Lectin, mannose binding 1</fullName>
    </submittedName>
</protein>
<keyword evidence="3" id="KW-0732">Signal</keyword>
<reference evidence="11" key="2">
    <citation type="submission" date="2025-09" db="UniProtKB">
        <authorList>
            <consortium name="Ensembl"/>
        </authorList>
    </citation>
    <scope>IDENTIFICATION</scope>
</reference>
<name>A0A669Q563_PHACC</name>
<keyword evidence="4" id="KW-0430">Lectin</keyword>
<keyword evidence="5 9" id="KW-1133">Transmembrane helix</keyword>
<dbReference type="GO" id="GO:0033116">
    <property type="term" value="C:endoplasmic reticulum-Golgi intermediate compartment membrane"/>
    <property type="evidence" value="ECO:0007669"/>
    <property type="project" value="UniProtKB-SubCell"/>
</dbReference>
<evidence type="ECO:0000259" key="10">
    <source>
        <dbReference type="PROSITE" id="PS51328"/>
    </source>
</evidence>
<proteinExistence type="predicted"/>
<keyword evidence="6 9" id="KW-0472">Membrane</keyword>
<dbReference type="GO" id="GO:0000139">
    <property type="term" value="C:Golgi membrane"/>
    <property type="evidence" value="ECO:0007669"/>
    <property type="project" value="TreeGrafter"/>
</dbReference>
<dbReference type="GO" id="GO:0030134">
    <property type="term" value="C:COPII-coated ER to Golgi transport vesicle"/>
    <property type="evidence" value="ECO:0007669"/>
    <property type="project" value="TreeGrafter"/>
</dbReference>
<dbReference type="Proteomes" id="UP000472261">
    <property type="component" value="Unplaced"/>
</dbReference>
<dbReference type="GO" id="GO:0006888">
    <property type="term" value="P:endoplasmic reticulum to Golgi vesicle-mediated transport"/>
    <property type="evidence" value="ECO:0007669"/>
    <property type="project" value="TreeGrafter"/>
</dbReference>
<evidence type="ECO:0000256" key="4">
    <source>
        <dbReference type="ARBA" id="ARBA00022734"/>
    </source>
</evidence>
<accession>A0A669Q563</accession>
<feature type="compositionally biased region" description="Basic and acidic residues" evidence="8">
    <location>
        <begin position="108"/>
        <end position="126"/>
    </location>
</feature>
<evidence type="ECO:0000256" key="6">
    <source>
        <dbReference type="ARBA" id="ARBA00023136"/>
    </source>
</evidence>
<keyword evidence="7" id="KW-1015">Disulfide bond</keyword>
<dbReference type="InterPro" id="IPR013320">
    <property type="entry name" value="ConA-like_dom_sf"/>
</dbReference>
<feature type="region of interest" description="Disordered" evidence="8">
    <location>
        <begin position="101"/>
        <end position="143"/>
    </location>
</feature>
<keyword evidence="2 9" id="KW-0812">Transmembrane</keyword>
<reference evidence="11" key="1">
    <citation type="submission" date="2025-08" db="UniProtKB">
        <authorList>
            <consortium name="Ensembl"/>
        </authorList>
    </citation>
    <scope>IDENTIFICATION</scope>
</reference>
<feature type="transmembrane region" description="Helical" evidence="9">
    <location>
        <begin position="647"/>
        <end position="666"/>
    </location>
</feature>
<evidence type="ECO:0000256" key="9">
    <source>
        <dbReference type="SAM" id="Phobius"/>
    </source>
</evidence>
<dbReference type="FunFam" id="2.60.120.200:FF:000028">
    <property type="entry name" value="Blast:Protein ERGIC-53"/>
    <property type="match status" value="1"/>
</dbReference>